<sequence length="287" mass="31613">MATASVRSSMLRFPSASWFGSAPRISCSGAANQFYSCRTIISTPSTSETTYTPIGPSSSFEGVSQPGLRMVLFGKPGSGKGTLSQMVLDSYPNVNLVSVGDVLRKEIKNKSEVGKRAEGLVARGEFVSDEIMLDIALSALRPLNDAHWILDGFPRTVAQGQMLDEALIKEGKGLNMVVNLAVSDDVILKRIEDRWIHIPSGRVYNTTYNKPAVEGKDDITGEALTKRPDDTPEVFSRRLDLYNEQTFPLLKYYGDSFPSITHTLKGETSDEIWPTLNELVQQTLDRT</sequence>
<evidence type="ECO:0000259" key="5">
    <source>
        <dbReference type="Pfam" id="PF05191"/>
    </source>
</evidence>
<keyword evidence="2" id="KW-0547">Nucleotide-binding</keyword>
<dbReference type="GO" id="GO:0005524">
    <property type="term" value="F:ATP binding"/>
    <property type="evidence" value="ECO:0007669"/>
    <property type="project" value="InterPro"/>
</dbReference>
<dbReference type="InterPro" id="IPR006259">
    <property type="entry name" value="Adenyl_kin_sub"/>
</dbReference>
<evidence type="ECO:0000256" key="3">
    <source>
        <dbReference type="ARBA" id="ARBA00022777"/>
    </source>
</evidence>
<name>A0A0F7STK4_PHARH</name>
<dbReference type="Gene3D" id="3.40.50.300">
    <property type="entry name" value="P-loop containing nucleotide triphosphate hydrolases"/>
    <property type="match status" value="1"/>
</dbReference>
<evidence type="ECO:0000256" key="4">
    <source>
        <dbReference type="RuleBase" id="RU003330"/>
    </source>
</evidence>
<dbReference type="PANTHER" id="PTHR23359">
    <property type="entry name" value="NUCLEOTIDE KINASE"/>
    <property type="match status" value="1"/>
</dbReference>
<accession>A0A0F7STK4</accession>
<dbReference type="PROSITE" id="PS00113">
    <property type="entry name" value="ADENYLATE_KINASE"/>
    <property type="match status" value="1"/>
</dbReference>
<keyword evidence="3 4" id="KW-0418">Kinase</keyword>
<dbReference type="HAMAP" id="MF_00235">
    <property type="entry name" value="Adenylate_kinase_Adk"/>
    <property type="match status" value="1"/>
</dbReference>
<protein>
    <submittedName>
        <fullName evidence="6">Adenylate kinase</fullName>
    </submittedName>
</protein>
<organism evidence="6">
    <name type="scientific">Phaffia rhodozyma</name>
    <name type="common">Yeast</name>
    <name type="synonym">Xanthophyllomyces dendrorhous</name>
    <dbReference type="NCBI Taxonomy" id="264483"/>
    <lineage>
        <taxon>Eukaryota</taxon>
        <taxon>Fungi</taxon>
        <taxon>Dikarya</taxon>
        <taxon>Basidiomycota</taxon>
        <taxon>Agaricomycotina</taxon>
        <taxon>Tremellomycetes</taxon>
        <taxon>Cystofilobasidiales</taxon>
        <taxon>Mrakiaceae</taxon>
        <taxon>Phaffia</taxon>
    </lineage>
</organism>
<dbReference type="Pfam" id="PF00406">
    <property type="entry name" value="ADK"/>
    <property type="match status" value="1"/>
</dbReference>
<keyword evidence="1 4" id="KW-0808">Transferase</keyword>
<dbReference type="AlphaFoldDB" id="A0A0F7STK4"/>
<dbReference type="NCBIfam" id="TIGR01351">
    <property type="entry name" value="adk"/>
    <property type="match status" value="1"/>
</dbReference>
<dbReference type="InterPro" id="IPR007862">
    <property type="entry name" value="Adenylate_kinase_lid-dom"/>
</dbReference>
<comment type="similarity">
    <text evidence="4">Belongs to the adenylate kinase family.</text>
</comment>
<evidence type="ECO:0000256" key="1">
    <source>
        <dbReference type="ARBA" id="ARBA00022679"/>
    </source>
</evidence>
<reference evidence="6" key="1">
    <citation type="submission" date="2014-08" db="EMBL/GenBank/DDBJ databases">
        <authorList>
            <person name="Sharma Rahul"/>
            <person name="Thines Marco"/>
        </authorList>
    </citation>
    <scope>NUCLEOTIDE SEQUENCE</scope>
</reference>
<dbReference type="InterPro" id="IPR033690">
    <property type="entry name" value="Adenylat_kinase_CS"/>
</dbReference>
<evidence type="ECO:0000256" key="2">
    <source>
        <dbReference type="ARBA" id="ARBA00022741"/>
    </source>
</evidence>
<dbReference type="Pfam" id="PF05191">
    <property type="entry name" value="ADK_lid"/>
    <property type="match status" value="1"/>
</dbReference>
<dbReference type="SUPFAM" id="SSF52540">
    <property type="entry name" value="P-loop containing nucleoside triphosphate hydrolases"/>
    <property type="match status" value="1"/>
</dbReference>
<dbReference type="CDD" id="cd01428">
    <property type="entry name" value="ADK"/>
    <property type="match status" value="1"/>
</dbReference>
<feature type="domain" description="Adenylate kinase active site lid" evidence="5">
    <location>
        <begin position="194"/>
        <end position="229"/>
    </location>
</feature>
<dbReference type="InterPro" id="IPR027417">
    <property type="entry name" value="P-loop_NTPase"/>
</dbReference>
<dbReference type="PRINTS" id="PR00094">
    <property type="entry name" value="ADENYLTKNASE"/>
</dbReference>
<dbReference type="GO" id="GO:0004017">
    <property type="term" value="F:AMP kinase activity"/>
    <property type="evidence" value="ECO:0007669"/>
    <property type="project" value="InterPro"/>
</dbReference>
<dbReference type="FunFam" id="3.40.50.300:FF:000106">
    <property type="entry name" value="Adenylate kinase mitochondrial"/>
    <property type="match status" value="1"/>
</dbReference>
<proteinExistence type="inferred from homology"/>
<evidence type="ECO:0000313" key="6">
    <source>
        <dbReference type="EMBL" id="CED84811.1"/>
    </source>
</evidence>
<dbReference type="InterPro" id="IPR000850">
    <property type="entry name" value="Adenylat/UMP-CMP_kin"/>
</dbReference>
<dbReference type="EMBL" id="LN483166">
    <property type="protein sequence ID" value="CED84811.1"/>
    <property type="molecule type" value="Genomic_DNA"/>
</dbReference>